<accession>A0A834HEB1</accession>
<gene>
    <name evidence="7" type="ORF">RHSIM_Rhsim02G0030900</name>
</gene>
<dbReference type="PANTHER" id="PTHR34113:SF2">
    <property type="entry name" value="PROTEIN LIKE EARLY STARVATION, CHLOROPLASTIC"/>
    <property type="match status" value="1"/>
</dbReference>
<feature type="transmembrane region" description="Helical" evidence="6">
    <location>
        <begin position="69"/>
        <end position="90"/>
    </location>
</feature>
<reference evidence="7" key="1">
    <citation type="submission" date="2019-11" db="EMBL/GenBank/DDBJ databases">
        <authorList>
            <person name="Liu Y."/>
            <person name="Hou J."/>
            <person name="Li T.-Q."/>
            <person name="Guan C.-H."/>
            <person name="Wu X."/>
            <person name="Wu H.-Z."/>
            <person name="Ling F."/>
            <person name="Zhang R."/>
            <person name="Shi X.-G."/>
            <person name="Ren J.-P."/>
            <person name="Chen E.-F."/>
            <person name="Sun J.-M."/>
        </authorList>
    </citation>
    <scope>NUCLEOTIDE SEQUENCE</scope>
    <source>
        <strain evidence="7">Adult_tree_wgs_1</strain>
        <tissue evidence="7">Leaves</tissue>
    </source>
</reference>
<keyword evidence="4" id="KW-0809">Transit peptide</keyword>
<dbReference type="OrthoDB" id="1795205at2759"/>
<organism evidence="7 8">
    <name type="scientific">Rhododendron simsii</name>
    <name type="common">Sims's rhododendron</name>
    <dbReference type="NCBI Taxonomy" id="118357"/>
    <lineage>
        <taxon>Eukaryota</taxon>
        <taxon>Viridiplantae</taxon>
        <taxon>Streptophyta</taxon>
        <taxon>Embryophyta</taxon>
        <taxon>Tracheophyta</taxon>
        <taxon>Spermatophyta</taxon>
        <taxon>Magnoliopsida</taxon>
        <taxon>eudicotyledons</taxon>
        <taxon>Gunneridae</taxon>
        <taxon>Pentapetalae</taxon>
        <taxon>asterids</taxon>
        <taxon>Ericales</taxon>
        <taxon>Ericaceae</taxon>
        <taxon>Ericoideae</taxon>
        <taxon>Rhodoreae</taxon>
        <taxon>Rhododendron</taxon>
    </lineage>
</organism>
<comment type="caution">
    <text evidence="7">The sequence shown here is derived from an EMBL/GenBank/DDBJ whole genome shotgun (WGS) entry which is preliminary data.</text>
</comment>
<keyword evidence="8" id="KW-1185">Reference proteome</keyword>
<evidence type="ECO:0000256" key="3">
    <source>
        <dbReference type="ARBA" id="ARBA00022640"/>
    </source>
</evidence>
<dbReference type="PANTHER" id="PTHR34113">
    <property type="entry name" value="INACTIVE PURPLE ACID PHOSPHATASE-LIKE PROTEIN"/>
    <property type="match status" value="1"/>
</dbReference>
<keyword evidence="6" id="KW-1133">Transmembrane helix</keyword>
<dbReference type="GO" id="GO:2000904">
    <property type="term" value="P:regulation of starch metabolic process"/>
    <property type="evidence" value="ECO:0007669"/>
    <property type="project" value="TreeGrafter"/>
</dbReference>
<dbReference type="EMBL" id="WJXA01000002">
    <property type="protein sequence ID" value="KAF7151592.1"/>
    <property type="molecule type" value="Genomic_DNA"/>
</dbReference>
<dbReference type="GO" id="GO:0005982">
    <property type="term" value="P:starch metabolic process"/>
    <property type="evidence" value="ECO:0007669"/>
    <property type="project" value="TreeGrafter"/>
</dbReference>
<keyword evidence="2" id="KW-0150">Chloroplast</keyword>
<dbReference type="Proteomes" id="UP000626092">
    <property type="component" value="Unassembled WGS sequence"/>
</dbReference>
<name>A0A834HEB1_RHOSS</name>
<evidence type="ECO:0000256" key="2">
    <source>
        <dbReference type="ARBA" id="ARBA00022528"/>
    </source>
</evidence>
<dbReference type="GO" id="GO:0043036">
    <property type="term" value="C:starch grain"/>
    <property type="evidence" value="ECO:0007669"/>
    <property type="project" value="TreeGrafter"/>
</dbReference>
<evidence type="ECO:0000313" key="7">
    <source>
        <dbReference type="EMBL" id="KAF7151592.1"/>
    </source>
</evidence>
<dbReference type="InterPro" id="IPR052495">
    <property type="entry name" value="Alpha-glucan_binding_chloro"/>
</dbReference>
<dbReference type="AlphaFoldDB" id="A0A834HEB1"/>
<proteinExistence type="inferred from homology"/>
<evidence type="ECO:0000313" key="8">
    <source>
        <dbReference type="Proteomes" id="UP000626092"/>
    </source>
</evidence>
<protein>
    <submittedName>
        <fullName evidence="7">Uncharacterized protein</fullName>
    </submittedName>
</protein>
<evidence type="ECO:0000256" key="6">
    <source>
        <dbReference type="SAM" id="Phobius"/>
    </source>
</evidence>
<keyword evidence="6" id="KW-0472">Membrane</keyword>
<evidence type="ECO:0000256" key="4">
    <source>
        <dbReference type="ARBA" id="ARBA00022946"/>
    </source>
</evidence>
<sequence length="105" mass="12557">MVLNGERKLPILWHEKLWGKNGQGDEWHEKLWEHYDASGQADKWAHKWRSIDPNTLLEPGHAHVWHERYWILTFSYCIKVGFLVILVRIWSRECSKLVFFSGSNI</sequence>
<keyword evidence="6" id="KW-0812">Transmembrane</keyword>
<evidence type="ECO:0000256" key="1">
    <source>
        <dbReference type="ARBA" id="ARBA00004470"/>
    </source>
</evidence>
<comment type="subcellular location">
    <subcellularLocation>
        <location evidence="1">Plastid</location>
        <location evidence="1">Chloroplast stroma</location>
    </subcellularLocation>
</comment>
<keyword evidence="3" id="KW-0934">Plastid</keyword>
<evidence type="ECO:0000256" key="5">
    <source>
        <dbReference type="ARBA" id="ARBA00038237"/>
    </source>
</evidence>
<comment type="similarity">
    <text evidence="5">Belongs to the ESV1 family.</text>
</comment>
<dbReference type="GO" id="GO:2001070">
    <property type="term" value="F:starch binding"/>
    <property type="evidence" value="ECO:0007669"/>
    <property type="project" value="TreeGrafter"/>
</dbReference>
<dbReference type="GO" id="GO:0009570">
    <property type="term" value="C:chloroplast stroma"/>
    <property type="evidence" value="ECO:0007669"/>
    <property type="project" value="UniProtKB-SubCell"/>
</dbReference>